<dbReference type="Proteomes" id="UP001165498">
    <property type="component" value="Unassembled WGS sequence"/>
</dbReference>
<comment type="caution">
    <text evidence="2">The sequence shown here is derived from an EMBL/GenBank/DDBJ whole genome shotgun (WGS) entry which is preliminary data.</text>
</comment>
<dbReference type="Gene3D" id="3.40.630.30">
    <property type="match status" value="1"/>
</dbReference>
<dbReference type="InterPro" id="IPR053144">
    <property type="entry name" value="Acetyltransferase_Butenolide"/>
</dbReference>
<feature type="domain" description="N-acetyltransferase" evidence="1">
    <location>
        <begin position="2"/>
        <end position="136"/>
    </location>
</feature>
<gene>
    <name evidence="2" type="ORF">NM961_07260</name>
</gene>
<dbReference type="SUPFAM" id="SSF55729">
    <property type="entry name" value="Acyl-CoA N-acyltransferases (Nat)"/>
    <property type="match status" value="1"/>
</dbReference>
<dbReference type="PANTHER" id="PTHR43233:SF1">
    <property type="entry name" value="FAMILY N-ACETYLTRANSFERASE, PUTATIVE (AFU_ORTHOLOGUE AFUA_6G03350)-RELATED"/>
    <property type="match status" value="1"/>
</dbReference>
<evidence type="ECO:0000259" key="1">
    <source>
        <dbReference type="PROSITE" id="PS51186"/>
    </source>
</evidence>
<dbReference type="InterPro" id="IPR000182">
    <property type="entry name" value="GNAT_dom"/>
</dbReference>
<sequence>MIDYRDDVIPDLATARALYADCSLGARRPIADDARFGAMLANANLTITAWDGAVLVGIARSLSDFGWTTYLADLAVRDAYQRRGIGVELIRRTRRAAPQAKIVLLAAPAAVDYYPHIGFSHHPQAWLLDSDAPLSG</sequence>
<protein>
    <submittedName>
        <fullName evidence="2">GNAT family N-acetyltransferase</fullName>
    </submittedName>
</protein>
<dbReference type="CDD" id="cd04301">
    <property type="entry name" value="NAT_SF"/>
    <property type="match status" value="1"/>
</dbReference>
<evidence type="ECO:0000313" key="2">
    <source>
        <dbReference type="EMBL" id="MCQ4164506.1"/>
    </source>
</evidence>
<dbReference type="EMBL" id="JANFQO010000005">
    <property type="protein sequence ID" value="MCQ4164506.1"/>
    <property type="molecule type" value="Genomic_DNA"/>
</dbReference>
<name>A0ABT1QQD4_9GAMM</name>
<dbReference type="Pfam" id="PF13673">
    <property type="entry name" value="Acetyltransf_10"/>
    <property type="match status" value="1"/>
</dbReference>
<proteinExistence type="predicted"/>
<dbReference type="InterPro" id="IPR016181">
    <property type="entry name" value="Acyl_CoA_acyltransferase"/>
</dbReference>
<keyword evidence="3" id="KW-1185">Reference proteome</keyword>
<dbReference type="RefSeq" id="WP_255913264.1">
    <property type="nucleotide sequence ID" value="NZ_JANFQO010000005.1"/>
</dbReference>
<dbReference type="PANTHER" id="PTHR43233">
    <property type="entry name" value="FAMILY N-ACETYLTRANSFERASE, PUTATIVE (AFU_ORTHOLOGUE AFUA_6G03350)-RELATED"/>
    <property type="match status" value="1"/>
</dbReference>
<dbReference type="PROSITE" id="PS51186">
    <property type="entry name" value="GNAT"/>
    <property type="match status" value="1"/>
</dbReference>
<accession>A0ABT1QQD4</accession>
<organism evidence="2 3">
    <name type="scientific">Tahibacter harae</name>
    <dbReference type="NCBI Taxonomy" id="2963937"/>
    <lineage>
        <taxon>Bacteria</taxon>
        <taxon>Pseudomonadati</taxon>
        <taxon>Pseudomonadota</taxon>
        <taxon>Gammaproteobacteria</taxon>
        <taxon>Lysobacterales</taxon>
        <taxon>Rhodanobacteraceae</taxon>
        <taxon>Tahibacter</taxon>
    </lineage>
</organism>
<evidence type="ECO:0000313" key="3">
    <source>
        <dbReference type="Proteomes" id="UP001165498"/>
    </source>
</evidence>
<reference evidence="2" key="1">
    <citation type="submission" date="2022-07" db="EMBL/GenBank/DDBJ databases">
        <title>Tahibacter sp., a new gammaproteobacterium isolated from the silt sample collected at pig farm.</title>
        <authorList>
            <person name="Chen H."/>
        </authorList>
    </citation>
    <scope>NUCLEOTIDE SEQUENCE</scope>
    <source>
        <strain evidence="2">P2K</strain>
    </source>
</reference>